<proteinExistence type="predicted"/>
<dbReference type="CDD" id="cd00060">
    <property type="entry name" value="FHA"/>
    <property type="match status" value="1"/>
</dbReference>
<dbReference type="RefSeq" id="WP_037477665.1">
    <property type="nucleotide sequence ID" value="NZ_AZRA01000008.1"/>
</dbReference>
<dbReference type="PATRIC" id="fig|1286631.3.peg.400"/>
<dbReference type="EMBL" id="AZRA01000008">
    <property type="protein sequence ID" value="KDB54033.1"/>
    <property type="molecule type" value="Genomic_DNA"/>
</dbReference>
<dbReference type="eggNOG" id="COG2114">
    <property type="taxonomic scope" value="Bacteria"/>
</dbReference>
<dbReference type="SUPFAM" id="SSF49879">
    <property type="entry name" value="SMAD/FHA domain"/>
    <property type="match status" value="1"/>
</dbReference>
<organism evidence="3 4">
    <name type="scientific">Sphaerotilus natans subsp. natans DSM 6575</name>
    <dbReference type="NCBI Taxonomy" id="1286631"/>
    <lineage>
        <taxon>Bacteria</taxon>
        <taxon>Pseudomonadati</taxon>
        <taxon>Pseudomonadota</taxon>
        <taxon>Betaproteobacteria</taxon>
        <taxon>Burkholderiales</taxon>
        <taxon>Sphaerotilaceae</taxon>
        <taxon>Sphaerotilus</taxon>
    </lineage>
</organism>
<dbReference type="STRING" id="34103.SAMN05421778_1333"/>
<evidence type="ECO:0000313" key="3">
    <source>
        <dbReference type="EMBL" id="KDB54033.1"/>
    </source>
</evidence>
<dbReference type="PANTHER" id="PTHR43081">
    <property type="entry name" value="ADENYLATE CYCLASE, TERMINAL-DIFFERENTIATION SPECIFIC-RELATED"/>
    <property type="match status" value="1"/>
</dbReference>
<dbReference type="GO" id="GO:0035556">
    <property type="term" value="P:intracellular signal transduction"/>
    <property type="evidence" value="ECO:0007669"/>
    <property type="project" value="InterPro"/>
</dbReference>
<dbReference type="Gene3D" id="2.60.200.20">
    <property type="match status" value="1"/>
</dbReference>
<dbReference type="GO" id="GO:0009190">
    <property type="term" value="P:cyclic nucleotide biosynthetic process"/>
    <property type="evidence" value="ECO:0007669"/>
    <property type="project" value="InterPro"/>
</dbReference>
<dbReference type="SUPFAM" id="SSF55073">
    <property type="entry name" value="Nucleotide cyclase"/>
    <property type="match status" value="1"/>
</dbReference>
<gene>
    <name evidence="3" type="ORF">X805_04070</name>
</gene>
<evidence type="ECO:0000259" key="2">
    <source>
        <dbReference type="PROSITE" id="PS50125"/>
    </source>
</evidence>
<dbReference type="PANTHER" id="PTHR43081:SF1">
    <property type="entry name" value="ADENYLATE CYCLASE, TERMINAL-DIFFERENTIATION SPECIFIC"/>
    <property type="match status" value="1"/>
</dbReference>
<feature type="domain" description="Guanylate cyclase" evidence="2">
    <location>
        <begin position="8"/>
        <end position="125"/>
    </location>
</feature>
<dbReference type="Proteomes" id="UP000026714">
    <property type="component" value="Unassembled WGS sequence"/>
</dbReference>
<dbReference type="GO" id="GO:0004016">
    <property type="term" value="F:adenylate cyclase activity"/>
    <property type="evidence" value="ECO:0007669"/>
    <property type="project" value="UniProtKB-ARBA"/>
</dbReference>
<feature type="domain" description="FHA" evidence="1">
    <location>
        <begin position="215"/>
        <end position="263"/>
    </location>
</feature>
<dbReference type="InterPro" id="IPR029787">
    <property type="entry name" value="Nucleotide_cyclase"/>
</dbReference>
<dbReference type="eggNOG" id="COG1716">
    <property type="taxonomic scope" value="Bacteria"/>
</dbReference>
<dbReference type="InterPro" id="IPR000253">
    <property type="entry name" value="FHA_dom"/>
</dbReference>
<comment type="caution">
    <text evidence="3">The sequence shown here is derived from an EMBL/GenBank/DDBJ whole genome shotgun (WGS) entry which is preliminary data.</text>
</comment>
<dbReference type="PROSITE" id="PS50125">
    <property type="entry name" value="GUANYLATE_CYCLASE_2"/>
    <property type="match status" value="1"/>
</dbReference>
<dbReference type="SMART" id="SM00240">
    <property type="entry name" value="FHA"/>
    <property type="match status" value="1"/>
</dbReference>
<keyword evidence="4" id="KW-1185">Reference proteome</keyword>
<dbReference type="InterPro" id="IPR001054">
    <property type="entry name" value="A/G_cyclase"/>
</dbReference>
<name>A0A059KSH7_9BURK</name>
<dbReference type="PROSITE" id="PS50006">
    <property type="entry name" value="FHA_DOMAIN"/>
    <property type="match status" value="1"/>
</dbReference>
<sequence length="311" mass="33875">MSQTVTCTILFADLRGSTSLYESLGNAEAATVVTHSVAVVARIMEGQGGRVIKTLGDGLMAMFPHPAGAVRAAEEVHDSLERVMGSARPSRSPVMRVQIAMAHGEVIEVAGDCFGDAVNVSARLLDHAGDNETLITSQTLAVLAPDVRERFRRLERLHLRGRVEPVEVWRFESKRSGPDPMSTMFGDTAPTTVPEGIRLVCEGVSRIHTVRNLPVIIGRSHEAAYCLDDSRVSRVHARIEWHSGNFQLTDLSSNGTYVRFGRQSEVVTLRRGACTLHGRGLICLGVSPNIINAPTVSFEVLRFDDTDPLPL</sequence>
<dbReference type="Pfam" id="PF00498">
    <property type="entry name" value="FHA"/>
    <property type="match status" value="1"/>
</dbReference>
<reference evidence="3 4" key="1">
    <citation type="journal article" date="2014" name="FEMS Microbiol. Ecol.">
        <title>Sphaerotilus natans encrusted with nanoball-shaped Fe(III) oxide minerals formed by nitrate-reducing mixotrophic Fe(II) oxidation.</title>
        <authorList>
            <person name="Park S."/>
            <person name="Kim D.H."/>
            <person name="Lee J.H."/>
            <person name="Hur H.G."/>
        </authorList>
    </citation>
    <scope>NUCLEOTIDE SEQUENCE [LARGE SCALE GENOMIC DNA]</scope>
    <source>
        <strain evidence="3 4">DSM 6575</strain>
    </source>
</reference>
<dbReference type="InterPro" id="IPR008984">
    <property type="entry name" value="SMAD_FHA_dom_sf"/>
</dbReference>
<dbReference type="Pfam" id="PF00211">
    <property type="entry name" value="Guanylate_cyc"/>
    <property type="match status" value="1"/>
</dbReference>
<dbReference type="CDD" id="cd07302">
    <property type="entry name" value="CHD"/>
    <property type="match status" value="1"/>
</dbReference>
<protein>
    <submittedName>
        <fullName evidence="3">Adenylate/guanylate cyclase</fullName>
    </submittedName>
</protein>
<evidence type="ECO:0000313" key="4">
    <source>
        <dbReference type="Proteomes" id="UP000026714"/>
    </source>
</evidence>
<dbReference type="Gene3D" id="3.30.70.1230">
    <property type="entry name" value="Nucleotide cyclase"/>
    <property type="match status" value="1"/>
</dbReference>
<evidence type="ECO:0000259" key="1">
    <source>
        <dbReference type="PROSITE" id="PS50006"/>
    </source>
</evidence>
<accession>A0A059KSH7</accession>
<dbReference type="InterPro" id="IPR050697">
    <property type="entry name" value="Adenylyl/Guanylyl_Cyclase_3/4"/>
</dbReference>
<dbReference type="AlphaFoldDB" id="A0A059KSH7"/>